<sequence>MVSLSSKNYICYLSDKIDTVSKKPQIKLSAKGIQKSRNGDVLKPEGFEKVIKNQVTLSGTNKGFRLCKESKSVITYRQQKTCLNYFYDKRKVLEDGITTVPLAI</sequence>
<name>V9DV72_PHYNI</name>
<organism evidence="1 2">
    <name type="scientific">Phytophthora nicotianae P1569</name>
    <dbReference type="NCBI Taxonomy" id="1317065"/>
    <lineage>
        <taxon>Eukaryota</taxon>
        <taxon>Sar</taxon>
        <taxon>Stramenopiles</taxon>
        <taxon>Oomycota</taxon>
        <taxon>Peronosporomycetes</taxon>
        <taxon>Peronosporales</taxon>
        <taxon>Peronosporaceae</taxon>
        <taxon>Phytophthora</taxon>
    </lineage>
</organism>
<keyword evidence="2" id="KW-1185">Reference proteome</keyword>
<evidence type="ECO:0000313" key="2">
    <source>
        <dbReference type="Proteomes" id="UP000018721"/>
    </source>
</evidence>
<dbReference type="Proteomes" id="UP000018721">
    <property type="component" value="Unassembled WGS sequence"/>
</dbReference>
<dbReference type="EMBL" id="ANIZ01004301">
    <property type="protein sequence ID" value="ETI30233.1"/>
    <property type="molecule type" value="Genomic_DNA"/>
</dbReference>
<protein>
    <submittedName>
        <fullName evidence="1">Uncharacterized protein</fullName>
    </submittedName>
</protein>
<evidence type="ECO:0000313" key="1">
    <source>
        <dbReference type="EMBL" id="ETI30233.1"/>
    </source>
</evidence>
<dbReference type="OrthoDB" id="6153129at2759"/>
<dbReference type="HOGENOM" id="CLU_2255511_0_0_1"/>
<proteinExistence type="predicted"/>
<reference evidence="1 2" key="1">
    <citation type="submission" date="2013-11" db="EMBL/GenBank/DDBJ databases">
        <title>The Genome Sequence of Phytophthora parasitica P1569.</title>
        <authorList>
            <consortium name="The Broad Institute Genomics Platform"/>
            <person name="Russ C."/>
            <person name="Tyler B."/>
            <person name="Panabieres F."/>
            <person name="Shan W."/>
            <person name="Tripathy S."/>
            <person name="Grunwald N."/>
            <person name="Machado M."/>
            <person name="Johnson C.S."/>
            <person name="Arredondo F."/>
            <person name="Hong C."/>
            <person name="Coffey M."/>
            <person name="Young S.K."/>
            <person name="Zeng Q."/>
            <person name="Gargeya S."/>
            <person name="Fitzgerald M."/>
            <person name="Abouelleil A."/>
            <person name="Alvarado L."/>
            <person name="Chapman S.B."/>
            <person name="Gainer-Dewar J."/>
            <person name="Goldberg J."/>
            <person name="Griggs A."/>
            <person name="Gujja S."/>
            <person name="Hansen M."/>
            <person name="Howarth C."/>
            <person name="Imamovic A."/>
            <person name="Ireland A."/>
            <person name="Larimer J."/>
            <person name="McCowan C."/>
            <person name="Murphy C."/>
            <person name="Pearson M."/>
            <person name="Poon T.W."/>
            <person name="Priest M."/>
            <person name="Roberts A."/>
            <person name="Saif S."/>
            <person name="Shea T."/>
            <person name="Sykes S."/>
            <person name="Wortman J."/>
            <person name="Nusbaum C."/>
            <person name="Birren B."/>
        </authorList>
    </citation>
    <scope>NUCLEOTIDE SEQUENCE [LARGE SCALE GENOMIC DNA]</scope>
    <source>
        <strain evidence="1 2">P1569</strain>
    </source>
</reference>
<comment type="caution">
    <text evidence="1">The sequence shown here is derived from an EMBL/GenBank/DDBJ whole genome shotgun (WGS) entry which is preliminary data.</text>
</comment>
<dbReference type="AlphaFoldDB" id="V9DV72"/>
<gene>
    <name evidence="1" type="ORF">F443_22648</name>
</gene>
<accession>V9DV72</accession>